<dbReference type="OMA" id="WIWHLEL"/>
<keyword evidence="7" id="KW-0732">Signal</keyword>
<dbReference type="InterPro" id="IPR000595">
    <property type="entry name" value="cNMP-bd_dom"/>
</dbReference>
<dbReference type="STRING" id="283909.R7U0X9"/>
<name>R7U0X9_CAPTE</name>
<evidence type="ECO:0000256" key="2">
    <source>
        <dbReference type="ARBA" id="ARBA00022490"/>
    </source>
</evidence>
<feature type="signal peptide" evidence="7">
    <location>
        <begin position="1"/>
        <end position="21"/>
    </location>
</feature>
<dbReference type="Pfam" id="PF00027">
    <property type="entry name" value="cNMP_binding"/>
    <property type="match status" value="1"/>
</dbReference>
<reference evidence="11" key="1">
    <citation type="submission" date="2012-12" db="EMBL/GenBank/DDBJ databases">
        <authorList>
            <person name="Hellsten U."/>
            <person name="Grimwood J."/>
            <person name="Chapman J.A."/>
            <person name="Shapiro H."/>
            <person name="Aerts A."/>
            <person name="Otillar R.P."/>
            <person name="Terry A.Y."/>
            <person name="Boore J.L."/>
            <person name="Simakov O."/>
            <person name="Marletaz F."/>
            <person name="Cho S.-J."/>
            <person name="Edsinger-Gonzales E."/>
            <person name="Havlak P."/>
            <person name="Kuo D.-H."/>
            <person name="Larsson T."/>
            <person name="Lv J."/>
            <person name="Arendt D."/>
            <person name="Savage R."/>
            <person name="Osoegawa K."/>
            <person name="de Jong P."/>
            <person name="Lindberg D.R."/>
            <person name="Seaver E.C."/>
            <person name="Weisblat D.A."/>
            <person name="Putnam N.H."/>
            <person name="Grigoriev I.V."/>
            <person name="Rokhsar D.S."/>
        </authorList>
    </citation>
    <scope>NUCLEOTIDE SEQUENCE</scope>
    <source>
        <strain evidence="11">I ESC-2004</strain>
    </source>
</reference>
<dbReference type="EMBL" id="KB306459">
    <property type="protein sequence ID" value="ELT99853.1"/>
    <property type="molecule type" value="Genomic_DNA"/>
</dbReference>
<comment type="subcellular location">
    <subcellularLocation>
        <location evidence="1">Cytoplasm</location>
        <location evidence="1">Cytosol</location>
    </subcellularLocation>
</comment>
<reference evidence="10" key="3">
    <citation type="submission" date="2015-06" db="UniProtKB">
        <authorList>
            <consortium name="EnsemblMetazoa"/>
        </authorList>
    </citation>
    <scope>IDENTIFICATION</scope>
</reference>
<dbReference type="SUPFAM" id="SSF51206">
    <property type="entry name" value="cAMP-binding domain-like"/>
    <property type="match status" value="1"/>
</dbReference>
<dbReference type="PANTHER" id="PTHR23011">
    <property type="entry name" value="CYCLIC NUCLEOTIDE-BINDING DOMAIN CONTAINING PROTEIN"/>
    <property type="match status" value="1"/>
</dbReference>
<keyword evidence="4" id="KW-0114">cAMP</keyword>
<evidence type="ECO:0000256" key="7">
    <source>
        <dbReference type="SAM" id="SignalP"/>
    </source>
</evidence>
<dbReference type="Gene3D" id="2.60.120.10">
    <property type="entry name" value="Jelly Rolls"/>
    <property type="match status" value="1"/>
</dbReference>
<keyword evidence="11" id="KW-1185">Reference proteome</keyword>
<proteinExistence type="predicted"/>
<dbReference type="GO" id="GO:0030552">
    <property type="term" value="F:cAMP binding"/>
    <property type="evidence" value="ECO:0007669"/>
    <property type="project" value="TreeGrafter"/>
</dbReference>
<evidence type="ECO:0000256" key="5">
    <source>
        <dbReference type="ARBA" id="ARBA00059651"/>
    </source>
</evidence>
<dbReference type="Proteomes" id="UP000014760">
    <property type="component" value="Unassembled WGS sequence"/>
</dbReference>
<evidence type="ECO:0000259" key="8">
    <source>
        <dbReference type="PROSITE" id="PS50042"/>
    </source>
</evidence>
<evidence type="ECO:0000313" key="10">
    <source>
        <dbReference type="EnsemblMetazoa" id="CapteP133833"/>
    </source>
</evidence>
<evidence type="ECO:0000313" key="9">
    <source>
        <dbReference type="EMBL" id="ELT99853.1"/>
    </source>
</evidence>
<dbReference type="EMBL" id="AMQN01001892">
    <property type="status" value="NOT_ANNOTATED_CDS"/>
    <property type="molecule type" value="Genomic_DNA"/>
</dbReference>
<evidence type="ECO:0000256" key="6">
    <source>
        <dbReference type="ARBA" id="ARBA00072573"/>
    </source>
</evidence>
<keyword evidence="2" id="KW-0963">Cytoplasm</keyword>
<dbReference type="PANTHER" id="PTHR23011:SF43">
    <property type="entry name" value="CYCLIC NUCLEOTIDE-BINDING DOMAIN-CONTAINING PROTEIN 2"/>
    <property type="match status" value="1"/>
</dbReference>
<dbReference type="HOGENOM" id="CLU_1166795_0_0_1"/>
<dbReference type="AlphaFoldDB" id="R7U0X9"/>
<dbReference type="GO" id="GO:0007283">
    <property type="term" value="P:spermatogenesis"/>
    <property type="evidence" value="ECO:0007669"/>
    <property type="project" value="TreeGrafter"/>
</dbReference>
<dbReference type="CDD" id="cd00038">
    <property type="entry name" value="CAP_ED"/>
    <property type="match status" value="1"/>
</dbReference>
<gene>
    <name evidence="9" type="ORF">CAPTEDRAFT_133833</name>
</gene>
<reference evidence="9 11" key="2">
    <citation type="journal article" date="2013" name="Nature">
        <title>Insights into bilaterian evolution from three spiralian genomes.</title>
        <authorList>
            <person name="Simakov O."/>
            <person name="Marletaz F."/>
            <person name="Cho S.J."/>
            <person name="Edsinger-Gonzales E."/>
            <person name="Havlak P."/>
            <person name="Hellsten U."/>
            <person name="Kuo D.H."/>
            <person name="Larsson T."/>
            <person name="Lv J."/>
            <person name="Arendt D."/>
            <person name="Savage R."/>
            <person name="Osoegawa K."/>
            <person name="de Jong P."/>
            <person name="Grimwood J."/>
            <person name="Chapman J.A."/>
            <person name="Shapiro H."/>
            <person name="Aerts A."/>
            <person name="Otillar R.P."/>
            <person name="Terry A.Y."/>
            <person name="Boore J.L."/>
            <person name="Grigoriev I.V."/>
            <person name="Lindberg D.R."/>
            <person name="Seaver E.C."/>
            <person name="Weisblat D.A."/>
            <person name="Putnam N.H."/>
            <person name="Rokhsar D.S."/>
        </authorList>
    </citation>
    <scope>NUCLEOTIDE SEQUENCE</scope>
    <source>
        <strain evidence="9 11">I ESC-2004</strain>
    </source>
</reference>
<dbReference type="InterPro" id="IPR014710">
    <property type="entry name" value="RmlC-like_jellyroll"/>
</dbReference>
<evidence type="ECO:0000256" key="1">
    <source>
        <dbReference type="ARBA" id="ARBA00004514"/>
    </source>
</evidence>
<dbReference type="InterPro" id="IPR018490">
    <property type="entry name" value="cNMP-bd_dom_sf"/>
</dbReference>
<dbReference type="FunFam" id="2.60.120.10:FF:000083">
    <property type="entry name" value="Cyclic nucleotide binding domain containing 2"/>
    <property type="match status" value="1"/>
</dbReference>
<dbReference type="PROSITE" id="PS50042">
    <property type="entry name" value="CNMP_BINDING_3"/>
    <property type="match status" value="1"/>
</dbReference>
<keyword evidence="3" id="KW-0547">Nucleotide-binding</keyword>
<comment type="function">
    <text evidence="5">Essential for male fertility. Plays an important role in spermatogenesis and regulates sperm motility by controlling the development of the flagellar bending of sperm.</text>
</comment>
<sequence>MLVRIFYLAIILFYQVKVPKAIKDLLEKPATQRSAEDLYAISSMMREMPSFRKYTRDMQTMLCRIVRYMKCGRRRVVLRKGHIGYSVYFIFSGSVNVVLDRDEQNVFAKERILTLKKGACFGEVALMQNTRRNATIVCADATEFLVVDKEDFLENGLDKQMQEEFIVRYKFFKSWFPVHHWTDDEIRNLSSICRTEEFHHNRLVAKDTTKNDWLCFVIEVGLTGCYATDCCYGVSSFS</sequence>
<dbReference type="GO" id="GO:0005829">
    <property type="term" value="C:cytosol"/>
    <property type="evidence" value="ECO:0007669"/>
    <property type="project" value="UniProtKB-SubCell"/>
</dbReference>
<feature type="chain" id="PRO_5008787550" description="Cyclic nucleotide-binding domain-containing protein 2" evidence="7">
    <location>
        <begin position="22"/>
        <end position="238"/>
    </location>
</feature>
<accession>R7U0X9</accession>
<evidence type="ECO:0000256" key="3">
    <source>
        <dbReference type="ARBA" id="ARBA00022741"/>
    </source>
</evidence>
<evidence type="ECO:0000313" key="11">
    <source>
        <dbReference type="Proteomes" id="UP000014760"/>
    </source>
</evidence>
<evidence type="ECO:0000256" key="4">
    <source>
        <dbReference type="ARBA" id="ARBA00023149"/>
    </source>
</evidence>
<dbReference type="OrthoDB" id="166212at2759"/>
<organism evidence="9">
    <name type="scientific">Capitella teleta</name>
    <name type="common">Polychaete worm</name>
    <dbReference type="NCBI Taxonomy" id="283909"/>
    <lineage>
        <taxon>Eukaryota</taxon>
        <taxon>Metazoa</taxon>
        <taxon>Spiralia</taxon>
        <taxon>Lophotrochozoa</taxon>
        <taxon>Annelida</taxon>
        <taxon>Polychaeta</taxon>
        <taxon>Sedentaria</taxon>
        <taxon>Scolecida</taxon>
        <taxon>Capitellidae</taxon>
        <taxon>Capitella</taxon>
    </lineage>
</organism>
<dbReference type="EnsemblMetazoa" id="CapteT133833">
    <property type="protein sequence ID" value="CapteP133833"/>
    <property type="gene ID" value="CapteG133833"/>
</dbReference>
<feature type="domain" description="Cyclic nucleotide-binding" evidence="8">
    <location>
        <begin position="77"/>
        <end position="152"/>
    </location>
</feature>
<protein>
    <recommendedName>
        <fullName evidence="6">Cyclic nucleotide-binding domain-containing protein 2</fullName>
    </recommendedName>
</protein>
<dbReference type="SMART" id="SM00100">
    <property type="entry name" value="cNMP"/>
    <property type="match status" value="1"/>
</dbReference>